<comment type="caution">
    <text evidence="2">The sequence shown here is derived from an EMBL/GenBank/DDBJ whole genome shotgun (WGS) entry which is preliminary data.</text>
</comment>
<feature type="compositionally biased region" description="Basic and acidic residues" evidence="1">
    <location>
        <begin position="41"/>
        <end position="52"/>
    </location>
</feature>
<proteinExistence type="predicted"/>
<dbReference type="AlphaFoldDB" id="A0A7W7FUU5"/>
<evidence type="ECO:0000313" key="2">
    <source>
        <dbReference type="EMBL" id="MBB4677813.1"/>
    </source>
</evidence>
<organism evidence="2 3">
    <name type="scientific">Crossiella cryophila</name>
    <dbReference type="NCBI Taxonomy" id="43355"/>
    <lineage>
        <taxon>Bacteria</taxon>
        <taxon>Bacillati</taxon>
        <taxon>Actinomycetota</taxon>
        <taxon>Actinomycetes</taxon>
        <taxon>Pseudonocardiales</taxon>
        <taxon>Pseudonocardiaceae</taxon>
        <taxon>Crossiella</taxon>
    </lineage>
</organism>
<gene>
    <name evidence="2" type="ORF">HNR67_003931</name>
</gene>
<accession>A0A7W7FUU5</accession>
<keyword evidence="3" id="KW-1185">Reference proteome</keyword>
<sequence length="65" mass="7558">MITWTDQALRAEIDYRADRAQAAMGHGDRKERVARRWLGLVRKDEADTQPEKDPEEPSEEYRTAA</sequence>
<protein>
    <submittedName>
        <fullName evidence="2">Uncharacterized protein</fullName>
    </submittedName>
</protein>
<dbReference type="Proteomes" id="UP000533598">
    <property type="component" value="Unassembled WGS sequence"/>
</dbReference>
<evidence type="ECO:0000256" key="1">
    <source>
        <dbReference type="SAM" id="MobiDB-lite"/>
    </source>
</evidence>
<evidence type="ECO:0000313" key="3">
    <source>
        <dbReference type="Proteomes" id="UP000533598"/>
    </source>
</evidence>
<dbReference type="RefSeq" id="WP_185003715.1">
    <property type="nucleotide sequence ID" value="NZ_BAAAUI010000002.1"/>
</dbReference>
<feature type="region of interest" description="Disordered" evidence="1">
    <location>
        <begin position="41"/>
        <end position="65"/>
    </location>
</feature>
<name>A0A7W7FUU5_9PSEU</name>
<dbReference type="EMBL" id="JACHMH010000001">
    <property type="protein sequence ID" value="MBB4677813.1"/>
    <property type="molecule type" value="Genomic_DNA"/>
</dbReference>
<reference evidence="2 3" key="1">
    <citation type="submission" date="2020-08" db="EMBL/GenBank/DDBJ databases">
        <title>Sequencing the genomes of 1000 actinobacteria strains.</title>
        <authorList>
            <person name="Klenk H.-P."/>
        </authorList>
    </citation>
    <scope>NUCLEOTIDE SEQUENCE [LARGE SCALE GENOMIC DNA]</scope>
    <source>
        <strain evidence="2 3">DSM 44230</strain>
    </source>
</reference>